<feature type="signal peptide" evidence="3">
    <location>
        <begin position="1"/>
        <end position="28"/>
    </location>
</feature>
<keyword evidence="2" id="KW-0813">Transport</keyword>
<dbReference type="AlphaFoldDB" id="A0A8S2APZ7"/>
<feature type="chain" id="PRO_5035814526" description="Non-specific lipid-transfer protein" evidence="3">
    <location>
        <begin position="29"/>
        <end position="119"/>
    </location>
</feature>
<protein>
    <recommendedName>
        <fullName evidence="2">Non-specific lipid-transfer protein</fullName>
    </recommendedName>
</protein>
<evidence type="ECO:0000313" key="5">
    <source>
        <dbReference type="EMBL" id="CAE6161929.1"/>
    </source>
</evidence>
<evidence type="ECO:0000256" key="3">
    <source>
        <dbReference type="SAM" id="SignalP"/>
    </source>
</evidence>
<proteinExistence type="inferred from homology"/>
<dbReference type="Pfam" id="PF00234">
    <property type="entry name" value="Tryp_alpha_amyl"/>
    <property type="match status" value="1"/>
</dbReference>
<keyword evidence="6" id="KW-1185">Reference proteome</keyword>
<dbReference type="Gene3D" id="1.10.110.10">
    <property type="entry name" value="Plant lipid-transfer and hydrophobic proteins"/>
    <property type="match status" value="1"/>
</dbReference>
<dbReference type="PROSITE" id="PS00597">
    <property type="entry name" value="PLANT_LTP"/>
    <property type="match status" value="1"/>
</dbReference>
<dbReference type="SUPFAM" id="SSF47699">
    <property type="entry name" value="Bifunctional inhibitor/lipid-transfer protein/seed storage 2S albumin"/>
    <property type="match status" value="1"/>
</dbReference>
<evidence type="ECO:0000256" key="1">
    <source>
        <dbReference type="ARBA" id="ARBA00009748"/>
    </source>
</evidence>
<reference evidence="5" key="1">
    <citation type="submission" date="2021-01" db="EMBL/GenBank/DDBJ databases">
        <authorList>
            <person name="Bezrukov I."/>
        </authorList>
    </citation>
    <scope>NUCLEOTIDE SEQUENCE</scope>
</reference>
<comment type="similarity">
    <text evidence="1 2">Belongs to the plant LTP family.</text>
</comment>
<keyword evidence="3" id="KW-0732">Signal</keyword>
<dbReference type="GO" id="GO:0006869">
    <property type="term" value="P:lipid transport"/>
    <property type="evidence" value="ECO:0007669"/>
    <property type="project" value="InterPro"/>
</dbReference>
<keyword evidence="2" id="KW-0446">Lipid-binding</keyword>
<dbReference type="PRINTS" id="PR00382">
    <property type="entry name" value="LIPIDTRNSFER"/>
</dbReference>
<sequence length="119" mass="12576">MRNITATTRTMLLLVITILMGNAYHGEAIACPQVNMYLAQCLPYLKAGGNPSPMCCNGLNSLKAAAPAKSDRQVACNCLKSVANTIPGINDDYAKQLPAKCGVNIGVPFSKTVDCNSIN</sequence>
<evidence type="ECO:0000259" key="4">
    <source>
        <dbReference type="SMART" id="SM00499"/>
    </source>
</evidence>
<name>A0A8S2APZ7_ARAAE</name>
<dbReference type="SMART" id="SM00499">
    <property type="entry name" value="AAI"/>
    <property type="match status" value="1"/>
</dbReference>
<organism evidence="5 6">
    <name type="scientific">Arabidopsis arenosa</name>
    <name type="common">Sand rock-cress</name>
    <name type="synonym">Cardaminopsis arenosa</name>
    <dbReference type="NCBI Taxonomy" id="38785"/>
    <lineage>
        <taxon>Eukaryota</taxon>
        <taxon>Viridiplantae</taxon>
        <taxon>Streptophyta</taxon>
        <taxon>Embryophyta</taxon>
        <taxon>Tracheophyta</taxon>
        <taxon>Spermatophyta</taxon>
        <taxon>Magnoliopsida</taxon>
        <taxon>eudicotyledons</taxon>
        <taxon>Gunneridae</taxon>
        <taxon>Pentapetalae</taxon>
        <taxon>rosids</taxon>
        <taxon>malvids</taxon>
        <taxon>Brassicales</taxon>
        <taxon>Brassicaceae</taxon>
        <taxon>Camelineae</taxon>
        <taxon>Arabidopsis</taxon>
    </lineage>
</organism>
<evidence type="ECO:0000256" key="2">
    <source>
        <dbReference type="RuleBase" id="RU000628"/>
    </source>
</evidence>
<accession>A0A8S2APZ7</accession>
<feature type="domain" description="Bifunctional inhibitor/plant lipid transfer protein/seed storage helical" evidence="4">
    <location>
        <begin position="31"/>
        <end position="115"/>
    </location>
</feature>
<evidence type="ECO:0000313" key="6">
    <source>
        <dbReference type="Proteomes" id="UP000682877"/>
    </source>
</evidence>
<dbReference type="Proteomes" id="UP000682877">
    <property type="component" value="Chromosome 7"/>
</dbReference>
<gene>
    <name evidence="5" type="ORF">AARE701A_LOCUS17800</name>
</gene>
<dbReference type="CDD" id="cd01960">
    <property type="entry name" value="nsLTP1"/>
    <property type="match status" value="1"/>
</dbReference>
<dbReference type="GO" id="GO:0008289">
    <property type="term" value="F:lipid binding"/>
    <property type="evidence" value="ECO:0007669"/>
    <property type="project" value="UniProtKB-KW"/>
</dbReference>
<dbReference type="InterPro" id="IPR016140">
    <property type="entry name" value="Bifunc_inhib/LTP/seed_store"/>
</dbReference>
<dbReference type="InterPro" id="IPR036312">
    <property type="entry name" value="Bifun_inhib/LTP/seed_sf"/>
</dbReference>
<comment type="function">
    <text evidence="2">Plant non-specific lipid-transfer proteins transfer phospholipids as well as galactolipids across membranes. May play a role in wax or cutin deposition in the cell walls of expanding epidermal cells and certain secretory tissues.</text>
</comment>
<dbReference type="InterPro" id="IPR000528">
    <property type="entry name" value="Plant_nsLTP"/>
</dbReference>
<dbReference type="EMBL" id="LR999457">
    <property type="protein sequence ID" value="CAE6161929.1"/>
    <property type="molecule type" value="Genomic_DNA"/>
</dbReference>
<dbReference type="PANTHER" id="PTHR33076">
    <property type="entry name" value="NON-SPECIFIC LIPID-TRANSFER PROTEIN 2-RELATED"/>
    <property type="match status" value="1"/>
</dbReference>